<dbReference type="GO" id="GO:0008289">
    <property type="term" value="F:lipid binding"/>
    <property type="evidence" value="ECO:0007669"/>
    <property type="project" value="UniProtKB-KW"/>
</dbReference>
<dbReference type="SMART" id="SM00499">
    <property type="entry name" value="AAI"/>
    <property type="match status" value="1"/>
</dbReference>
<evidence type="ECO:0000256" key="2">
    <source>
        <dbReference type="ARBA" id="ARBA00022448"/>
    </source>
</evidence>
<dbReference type="PANTHER" id="PTHR33076">
    <property type="entry name" value="NON-SPECIFIC LIPID-TRANSFER PROTEIN 2-RELATED"/>
    <property type="match status" value="1"/>
</dbReference>
<name>V5V1W1_TOBAC</name>
<dbReference type="OMA" id="PRICKAK"/>
<feature type="chain" id="PRO_5015102098" description="Non-specific lipid-transfer protein" evidence="5">
    <location>
        <begin position="21"/>
        <end position="129"/>
    </location>
</feature>
<accession>V5V1W1</accession>
<dbReference type="Pfam" id="PF00234">
    <property type="entry name" value="Tryp_alpha_amyl"/>
    <property type="match status" value="1"/>
</dbReference>
<evidence type="ECO:0000256" key="5">
    <source>
        <dbReference type="SAM" id="SignalP"/>
    </source>
</evidence>
<dbReference type="RefSeq" id="XP_016450818.1">
    <property type="nucleotide sequence ID" value="XM_016595332.1"/>
</dbReference>
<feature type="signal peptide" evidence="5">
    <location>
        <begin position="1"/>
        <end position="20"/>
    </location>
</feature>
<dbReference type="Gene3D" id="1.10.110.10">
    <property type="entry name" value="Plant lipid-transfer and hydrophobic proteins"/>
    <property type="match status" value="1"/>
</dbReference>
<proteinExistence type="evidence at transcript level"/>
<dbReference type="STRING" id="4097.V5V1W1"/>
<sequence>MLNKQLLSFLFICIPLVVVAVITATITTTAAPIAADETVTCDTVINSLRSCLGYVIGGGIVPSECCNGLKSLLIVARTTADHQSACKCLKSIDSGVTREEFSRVASIPRICKAKVPFKISPDVDCSKIK</sequence>
<dbReference type="GO" id="GO:0006869">
    <property type="term" value="P:lipid transport"/>
    <property type="evidence" value="ECO:0007669"/>
    <property type="project" value="InterPro"/>
</dbReference>
<dbReference type="PaxDb" id="4097-V5V1W1"/>
<dbReference type="KEGG" id="nta:107775583"/>
<dbReference type="PRINTS" id="PR00382">
    <property type="entry name" value="LIPIDTRNSFER"/>
</dbReference>
<reference evidence="7" key="1">
    <citation type="submission" date="2013-11" db="EMBL/GenBank/DDBJ databases">
        <title>Cloning, Expression and Characteriation of a Non-Specific Lipid Transfer Protein Gene from Nicotiana tabacum.</title>
        <authorList>
            <person name="Jin D."/>
        </authorList>
    </citation>
    <scope>NUCLEOTIDE SEQUENCE</scope>
</reference>
<organism evidence="7">
    <name type="scientific">Nicotiana tabacum</name>
    <name type="common">Common tobacco</name>
    <dbReference type="NCBI Taxonomy" id="4097"/>
    <lineage>
        <taxon>Eukaryota</taxon>
        <taxon>Viridiplantae</taxon>
        <taxon>Streptophyta</taxon>
        <taxon>Embryophyta</taxon>
        <taxon>Tracheophyta</taxon>
        <taxon>Spermatophyta</taxon>
        <taxon>Magnoliopsida</taxon>
        <taxon>eudicotyledons</taxon>
        <taxon>Gunneridae</taxon>
        <taxon>Pentapetalae</taxon>
        <taxon>asterids</taxon>
        <taxon>lamiids</taxon>
        <taxon>Solanales</taxon>
        <taxon>Solanaceae</taxon>
        <taxon>Nicotianoideae</taxon>
        <taxon>Nicotianeae</taxon>
        <taxon>Nicotiana</taxon>
    </lineage>
</organism>
<comment type="similarity">
    <text evidence="1 4">Belongs to the plant LTP family.</text>
</comment>
<evidence type="ECO:0000259" key="6">
    <source>
        <dbReference type="SMART" id="SM00499"/>
    </source>
</evidence>
<dbReference type="SMR" id="V5V1W1"/>
<dbReference type="EMBL" id="KF843713">
    <property type="protein sequence ID" value="AHB86570.1"/>
    <property type="molecule type" value="mRNA"/>
</dbReference>
<evidence type="ECO:0000313" key="8">
    <source>
        <dbReference type="RefSeq" id="XP_016450818.1"/>
    </source>
</evidence>
<dbReference type="AlphaFoldDB" id="V5V1W1"/>
<keyword evidence="2 4" id="KW-0813">Transport</keyword>
<evidence type="ECO:0000256" key="4">
    <source>
        <dbReference type="RuleBase" id="RU000628"/>
    </source>
</evidence>
<dbReference type="InterPro" id="IPR016140">
    <property type="entry name" value="Bifunc_inhib/LTP/seed_store"/>
</dbReference>
<dbReference type="InterPro" id="IPR000528">
    <property type="entry name" value="Plant_nsLTP"/>
</dbReference>
<keyword evidence="5" id="KW-0732">Signal</keyword>
<evidence type="ECO:0000256" key="1">
    <source>
        <dbReference type="ARBA" id="ARBA00009748"/>
    </source>
</evidence>
<protein>
    <recommendedName>
        <fullName evidence="4">Non-specific lipid-transfer protein</fullName>
    </recommendedName>
</protein>
<evidence type="ECO:0000256" key="3">
    <source>
        <dbReference type="ARBA" id="ARBA00023121"/>
    </source>
</evidence>
<comment type="function">
    <text evidence="4">Plant non-specific lipid-transfer proteins transfer phospholipids as well as galactolipids across membranes. May play a role in wax or cutin deposition in the cell walls of expanding epidermal cells and certain secretory tissues.</text>
</comment>
<dbReference type="CDD" id="cd01960">
    <property type="entry name" value="nsLTP1"/>
    <property type="match status" value="1"/>
</dbReference>
<gene>
    <name evidence="8" type="primary">LOC107775583</name>
</gene>
<reference evidence="8" key="2">
    <citation type="submission" date="2025-04" db="UniProtKB">
        <authorList>
            <consortium name="RefSeq"/>
        </authorList>
    </citation>
    <scope>IDENTIFICATION</scope>
</reference>
<dbReference type="InterPro" id="IPR036312">
    <property type="entry name" value="Bifun_inhib/LTP/seed_sf"/>
</dbReference>
<dbReference type="OrthoDB" id="1226880at2759"/>
<dbReference type="SUPFAM" id="SSF47699">
    <property type="entry name" value="Bifunctional inhibitor/lipid-transfer protein/seed storage 2S albumin"/>
    <property type="match status" value="1"/>
</dbReference>
<keyword evidence="3 4" id="KW-0446">Lipid-binding</keyword>
<evidence type="ECO:0000313" key="7">
    <source>
        <dbReference type="EMBL" id="AHB86570.1"/>
    </source>
</evidence>
<feature type="domain" description="Bifunctional inhibitor/plant lipid transfer protein/seed storage helical" evidence="6">
    <location>
        <begin position="41"/>
        <end position="125"/>
    </location>
</feature>